<dbReference type="Proteomes" id="UP000789423">
    <property type="component" value="Unassembled WGS sequence"/>
</dbReference>
<keyword evidence="1" id="KW-0812">Transmembrane</keyword>
<reference evidence="2 3" key="1">
    <citation type="submission" date="2021-10" db="EMBL/GenBank/DDBJ databases">
        <authorList>
            <person name="Criscuolo A."/>
        </authorList>
    </citation>
    <scope>NUCLEOTIDE SEQUENCE [LARGE SCALE GENOMIC DNA]</scope>
    <source>
        <strain evidence="3">CIP 111899</strain>
    </source>
</reference>
<proteinExistence type="predicted"/>
<feature type="transmembrane region" description="Helical" evidence="1">
    <location>
        <begin position="36"/>
        <end position="54"/>
    </location>
</feature>
<comment type="caution">
    <text evidence="2">The sequence shown here is derived from an EMBL/GenBank/DDBJ whole genome shotgun (WGS) entry which is preliminary data.</text>
</comment>
<keyword evidence="1" id="KW-0472">Membrane</keyword>
<accession>A0ABN7ZTQ7</accession>
<evidence type="ECO:0000313" key="2">
    <source>
        <dbReference type="EMBL" id="CAG9610993.1"/>
    </source>
</evidence>
<dbReference type="EMBL" id="CAKJTI010000001">
    <property type="protein sequence ID" value="CAG9610993.1"/>
    <property type="molecule type" value="Genomic_DNA"/>
</dbReference>
<name>A0ABN7ZTQ7_9BACI</name>
<sequence length="82" mass="9442">MEYKGKISGLLFGNTMAITEWIAMQNILTKLDTKALYVTAGIYVVQMILSYYVGHRYDKKQEVKNRIQGLKSREFSGSFLKN</sequence>
<keyword evidence="1" id="KW-1133">Transmembrane helix</keyword>
<feature type="transmembrane region" description="Helical" evidence="1">
    <location>
        <begin position="7"/>
        <end position="24"/>
    </location>
</feature>
<organism evidence="2 3">
    <name type="scientific">Bacillus rhizoplanae</name>
    <dbReference type="NCBI Taxonomy" id="2880966"/>
    <lineage>
        <taxon>Bacteria</taxon>
        <taxon>Bacillati</taxon>
        <taxon>Bacillota</taxon>
        <taxon>Bacilli</taxon>
        <taxon>Bacillales</taxon>
        <taxon>Bacillaceae</taxon>
        <taxon>Bacillus</taxon>
    </lineage>
</organism>
<evidence type="ECO:0000256" key="1">
    <source>
        <dbReference type="SAM" id="Phobius"/>
    </source>
</evidence>
<protein>
    <submittedName>
        <fullName evidence="2">Uncharacterized protein</fullName>
    </submittedName>
</protein>
<dbReference type="RefSeq" id="WP_230573340.1">
    <property type="nucleotide sequence ID" value="NZ_CAKJTI010000001.1"/>
</dbReference>
<gene>
    <name evidence="2" type="ORF">BACCIP111899_00165</name>
</gene>
<keyword evidence="3" id="KW-1185">Reference proteome</keyword>
<evidence type="ECO:0000313" key="3">
    <source>
        <dbReference type="Proteomes" id="UP000789423"/>
    </source>
</evidence>